<evidence type="ECO:0000256" key="1">
    <source>
        <dbReference type="SAM" id="MobiDB-lite"/>
    </source>
</evidence>
<reference evidence="2 3" key="1">
    <citation type="submission" date="2024-03" db="EMBL/GenBank/DDBJ databases">
        <title>Adaptation during the transition from Ophiocordyceps entomopathogen to insect associate is accompanied by gene loss and intensified selection.</title>
        <authorList>
            <person name="Ward C.M."/>
            <person name="Onetto C.A."/>
            <person name="Borneman A.R."/>
        </authorList>
    </citation>
    <scope>NUCLEOTIDE SEQUENCE [LARGE SCALE GENOMIC DNA]</scope>
    <source>
        <strain evidence="2">AWRI1</strain>
        <tissue evidence="2">Single Adult Female</tissue>
    </source>
</reference>
<accession>A0AAN9T758</accession>
<sequence length="441" mass="51752">MNICGLRKRQKIFVCRQSIEAFISNYGQLYVKRYDEYQCRKQKIRIDITKQEKLVKDEDETEMLRILYEEEDKKDIIDRVNREKLEKKNLINLEKDLLNKIRPQRARRSRKKRKSKKSEEPKNKIMNRFREVEQFLILCPRPVSDKVKTNDNFVYLSSNLDPNSVTLFTRKNEEGENLVIKTLIRRLNTDRIVADNRRARLAPYPAAEERRRNHQLTVQRTFLKVFEDEVNSLSSSVQTPTAIAKSRLEELKKLPRTSLQVRVEREGLLVEDIVISYSAIRTMPFVYSRFAITYSSLDICGLPKRLKNQLCENAPKSVKFNLADLTDSNSSTDFNHDYKCHQREIHLAMREIQKLATKYFVMLACPETRDQNFNYNHYIAKSHLPNTALVFRSANNPDSYPDAIIYAIDREKLARSMLPDEQPSLTNDSKLITSGVTSVFK</sequence>
<evidence type="ECO:0000313" key="3">
    <source>
        <dbReference type="Proteomes" id="UP001367676"/>
    </source>
</evidence>
<feature type="region of interest" description="Disordered" evidence="1">
    <location>
        <begin position="104"/>
        <end position="124"/>
    </location>
</feature>
<gene>
    <name evidence="2" type="ORF">V9T40_012066</name>
</gene>
<organism evidence="2 3">
    <name type="scientific">Parthenolecanium corni</name>
    <dbReference type="NCBI Taxonomy" id="536013"/>
    <lineage>
        <taxon>Eukaryota</taxon>
        <taxon>Metazoa</taxon>
        <taxon>Ecdysozoa</taxon>
        <taxon>Arthropoda</taxon>
        <taxon>Hexapoda</taxon>
        <taxon>Insecta</taxon>
        <taxon>Pterygota</taxon>
        <taxon>Neoptera</taxon>
        <taxon>Paraneoptera</taxon>
        <taxon>Hemiptera</taxon>
        <taxon>Sternorrhyncha</taxon>
        <taxon>Coccoidea</taxon>
        <taxon>Coccidae</taxon>
        <taxon>Parthenolecanium</taxon>
    </lineage>
</organism>
<dbReference type="EMBL" id="JBBCAQ010000036">
    <property type="protein sequence ID" value="KAK7575780.1"/>
    <property type="molecule type" value="Genomic_DNA"/>
</dbReference>
<keyword evidence="3" id="KW-1185">Reference proteome</keyword>
<comment type="caution">
    <text evidence="2">The sequence shown here is derived from an EMBL/GenBank/DDBJ whole genome shotgun (WGS) entry which is preliminary data.</text>
</comment>
<feature type="compositionally biased region" description="Basic residues" evidence="1">
    <location>
        <begin position="104"/>
        <end position="116"/>
    </location>
</feature>
<name>A0AAN9T758_9HEMI</name>
<protein>
    <submittedName>
        <fullName evidence="2">Uncharacterized protein</fullName>
    </submittedName>
</protein>
<proteinExistence type="predicted"/>
<dbReference type="Proteomes" id="UP001367676">
    <property type="component" value="Unassembled WGS sequence"/>
</dbReference>
<dbReference type="AlphaFoldDB" id="A0AAN9T758"/>
<evidence type="ECO:0000313" key="2">
    <source>
        <dbReference type="EMBL" id="KAK7575780.1"/>
    </source>
</evidence>